<organism evidence="1 2">
    <name type="scientific">Plesiocystis pacifica SIR-1</name>
    <dbReference type="NCBI Taxonomy" id="391625"/>
    <lineage>
        <taxon>Bacteria</taxon>
        <taxon>Pseudomonadati</taxon>
        <taxon>Myxococcota</taxon>
        <taxon>Polyangia</taxon>
        <taxon>Nannocystales</taxon>
        <taxon>Nannocystaceae</taxon>
        <taxon>Plesiocystis</taxon>
    </lineage>
</organism>
<protein>
    <submittedName>
        <fullName evidence="1">Uncharacterized protein</fullName>
    </submittedName>
</protein>
<accession>A6GJE1</accession>
<gene>
    <name evidence="1" type="ORF">PPSIR1_03178</name>
</gene>
<dbReference type="Proteomes" id="UP000005801">
    <property type="component" value="Unassembled WGS sequence"/>
</dbReference>
<proteinExistence type="predicted"/>
<evidence type="ECO:0000313" key="1">
    <source>
        <dbReference type="EMBL" id="EDM74004.1"/>
    </source>
</evidence>
<reference evidence="1 2" key="1">
    <citation type="submission" date="2007-06" db="EMBL/GenBank/DDBJ databases">
        <authorList>
            <person name="Shimkets L."/>
            <person name="Ferriera S."/>
            <person name="Johnson J."/>
            <person name="Kravitz S."/>
            <person name="Beeson K."/>
            <person name="Sutton G."/>
            <person name="Rogers Y.-H."/>
            <person name="Friedman R."/>
            <person name="Frazier M."/>
            <person name="Venter J.C."/>
        </authorList>
    </citation>
    <scope>NUCLEOTIDE SEQUENCE [LARGE SCALE GENOMIC DNA]</scope>
    <source>
        <strain evidence="1 2">SIR-1</strain>
    </source>
</reference>
<comment type="caution">
    <text evidence="1">The sequence shown here is derived from an EMBL/GenBank/DDBJ whole genome shotgun (WGS) entry which is preliminary data.</text>
</comment>
<evidence type="ECO:0000313" key="2">
    <source>
        <dbReference type="Proteomes" id="UP000005801"/>
    </source>
</evidence>
<keyword evidence="2" id="KW-1185">Reference proteome</keyword>
<dbReference type="EMBL" id="ABCS01000155">
    <property type="protein sequence ID" value="EDM74004.1"/>
    <property type="molecule type" value="Genomic_DNA"/>
</dbReference>
<sequence>MMAVPRPRDSYDSFAEQQAFVRARLGADPETASLAPRIHQLLESVDAGNQALRRARALEQRGRGPRRSLAADEFGLAAGRLGALFSSAQARLERQHPDAVELLEDLGAVVQGLEQGVLELSAELRERRR</sequence>
<dbReference type="AlphaFoldDB" id="A6GJE1"/>
<name>A6GJE1_9BACT</name>